<evidence type="ECO:0000313" key="13">
    <source>
        <dbReference type="Proteomes" id="UP000268418"/>
    </source>
</evidence>
<dbReference type="EMBL" id="AAHGMN010000003">
    <property type="protein sequence ID" value="EBV8333338.1"/>
    <property type="molecule type" value="Genomic_DNA"/>
</dbReference>
<evidence type="ECO:0000313" key="12">
    <source>
        <dbReference type="EMBL" id="TGD01285.1"/>
    </source>
</evidence>
<evidence type="ECO:0000313" key="8">
    <source>
        <dbReference type="EMBL" id="MIR93115.1"/>
    </source>
</evidence>
<sequence>MRDCIVITQHTRKLLSLALILGQGHSLKTSSRNKLNRPSPPRPFRRKTDNGYKYTAISYTHTLHIVSYR</sequence>
<organism evidence="3">
    <name type="scientific">Salmonella enteritidis</name>
    <dbReference type="NCBI Taxonomy" id="149539"/>
    <lineage>
        <taxon>Bacteria</taxon>
        <taxon>Pseudomonadati</taxon>
        <taxon>Pseudomonadota</taxon>
        <taxon>Gammaproteobacteria</taxon>
        <taxon>Enterobacterales</taxon>
        <taxon>Enterobacteriaceae</taxon>
        <taxon>Salmonella</taxon>
    </lineage>
</organism>
<evidence type="ECO:0000313" key="11">
    <source>
        <dbReference type="EMBL" id="MKZ71982.1"/>
    </source>
</evidence>
<feature type="region of interest" description="Disordered" evidence="1">
    <location>
        <begin position="26"/>
        <end position="48"/>
    </location>
</feature>
<evidence type="ECO:0000313" key="9">
    <source>
        <dbReference type="EMBL" id="MIS06945.1"/>
    </source>
</evidence>
<dbReference type="Proteomes" id="UP000885269">
    <property type="component" value="Unassembled WGS sequence"/>
</dbReference>
<dbReference type="Proteomes" id="UP000278953">
    <property type="component" value="Unassembled WGS sequence"/>
</dbReference>
<dbReference type="EMBL" id="AAHQHJ010000011">
    <property type="protein sequence ID" value="EBZ1784056.1"/>
    <property type="molecule type" value="Genomic_DNA"/>
</dbReference>
<reference evidence="3" key="4">
    <citation type="submission" date="2018-07" db="EMBL/GenBank/DDBJ databases">
        <authorList>
            <person name="Ashton P.M."/>
            <person name="Dallman T."/>
            <person name="Nair S."/>
            <person name="De Pinna E."/>
            <person name="Peters T."/>
            <person name="Grant K."/>
        </authorList>
    </citation>
    <scope>NUCLEOTIDE SEQUENCE</scope>
    <source>
        <strain evidence="10">149315</strain>
        <strain evidence="3">29309</strain>
        <strain evidence="7">38306</strain>
        <strain evidence="2">484130</strain>
        <strain evidence="4">565068</strain>
        <strain evidence="11">572516</strain>
        <strain evidence="5">612542</strain>
    </source>
</reference>
<evidence type="ECO:0000313" key="14">
    <source>
        <dbReference type="Proteomes" id="UP000278953"/>
    </source>
</evidence>
<dbReference type="EMBL" id="AAHDJF010000011">
    <property type="protein sequence ID" value="EBU8208639.1"/>
    <property type="molecule type" value="Genomic_DNA"/>
</dbReference>
<evidence type="ECO:0000313" key="4">
    <source>
        <dbReference type="EMBL" id="EBX6306842.1"/>
    </source>
</evidence>
<accession>A0A2R4HS40</accession>
<evidence type="ECO:0000313" key="6">
    <source>
        <dbReference type="EMBL" id="HAB0890504.1"/>
    </source>
</evidence>
<reference evidence="12 15" key="2">
    <citation type="submission" date="2018-03" db="EMBL/GenBank/DDBJ databases">
        <title>Non-Typhoidal Salmonella genome sequencing and assembly.</title>
        <authorList>
            <person name="Matchawe C."/>
        </authorList>
    </citation>
    <scope>NUCLEOTIDE SEQUENCE [LARGE SCALE GENOMIC DNA]</scope>
    <source>
        <strain evidence="12 15">20dea</strain>
    </source>
</reference>
<evidence type="ECO:0000313" key="2">
    <source>
        <dbReference type="EMBL" id="EBU8208639.1"/>
    </source>
</evidence>
<evidence type="ECO:0000313" key="3">
    <source>
        <dbReference type="EMBL" id="EBV8333338.1"/>
    </source>
</evidence>
<evidence type="ECO:0000313" key="7">
    <source>
        <dbReference type="EMBL" id="MIQ19053.1"/>
    </source>
</evidence>
<protein>
    <submittedName>
        <fullName evidence="3">Uncharacterized protein</fullName>
    </submittedName>
</protein>
<dbReference type="Proteomes" id="UP000839912">
    <property type="component" value="Unassembled WGS sequence"/>
</dbReference>
<dbReference type="AlphaFoldDB" id="A0A2R4HS40"/>
<reference evidence="6" key="5">
    <citation type="submission" date="2019-02" db="EMBL/GenBank/DDBJ databases">
        <authorList>
            <consortium name="NCBI Pathogen Detection Project"/>
        </authorList>
    </citation>
    <scope>NUCLEOTIDE SEQUENCE</scope>
    <source>
        <strain evidence="6">Sam_33c60ec2-c0ad-4da2-99fd-dc1c702ea990</strain>
    </source>
</reference>
<dbReference type="EMBL" id="DAAFOU010000001">
    <property type="protein sequence ID" value="HAB0890504.1"/>
    <property type="molecule type" value="Genomic_DNA"/>
</dbReference>
<dbReference type="EMBL" id="RUPV01000004">
    <property type="protein sequence ID" value="MKZ71982.1"/>
    <property type="molecule type" value="Genomic_DNA"/>
</dbReference>
<dbReference type="EMBL" id="RSQT01000001">
    <property type="protein sequence ID" value="MIQ19053.1"/>
    <property type="molecule type" value="Genomic_DNA"/>
</dbReference>
<proteinExistence type="predicted"/>
<evidence type="ECO:0000256" key="1">
    <source>
        <dbReference type="SAM" id="MobiDB-lite"/>
    </source>
</evidence>
<comment type="caution">
    <text evidence="3">The sequence shown here is derived from an EMBL/GenBank/DDBJ whole genome shotgun (WGS) entry which is preliminary data.</text>
</comment>
<dbReference type="EMBL" id="RSSB01000001">
    <property type="protein sequence ID" value="MIR93115.1"/>
    <property type="molecule type" value="Genomic_DNA"/>
</dbReference>
<dbReference type="Proteomes" id="UP000885271">
    <property type="component" value="Unassembled WGS sequence"/>
</dbReference>
<evidence type="ECO:0000313" key="10">
    <source>
        <dbReference type="EMBL" id="MJE22089.1"/>
    </source>
</evidence>
<dbReference type="EMBL" id="AAHLVR010000001">
    <property type="protein sequence ID" value="EBX6306842.1"/>
    <property type="molecule type" value="Genomic_DNA"/>
</dbReference>
<dbReference type="Proteomes" id="UP000839643">
    <property type="component" value="Unassembled WGS sequence"/>
</dbReference>
<dbReference type="EMBL" id="PYKJ01000009">
    <property type="protein sequence ID" value="TGD01285.1"/>
    <property type="molecule type" value="Genomic_DNA"/>
</dbReference>
<dbReference type="Proteomes" id="UP000885292">
    <property type="component" value="Unassembled WGS sequence"/>
</dbReference>
<dbReference type="EMBL" id="RTCG01000008">
    <property type="protein sequence ID" value="MJE22089.1"/>
    <property type="molecule type" value="Genomic_DNA"/>
</dbReference>
<dbReference type="EMBL" id="RSSM01000001">
    <property type="protein sequence ID" value="MIS06945.1"/>
    <property type="molecule type" value="Genomic_DNA"/>
</dbReference>
<reference evidence="6" key="1">
    <citation type="journal article" date="2018" name="Genome Biol.">
        <title>SKESA: strategic k-mer extension for scrupulous assemblies.</title>
        <authorList>
            <person name="Souvorov A."/>
            <person name="Agarwala R."/>
            <person name="Lipman D.J."/>
        </authorList>
    </citation>
    <scope>NUCLEOTIDE SEQUENCE</scope>
    <source>
        <strain evidence="6">Sam_33c60ec2-c0ad-4da2-99fd-dc1c702ea990</strain>
    </source>
</reference>
<gene>
    <name evidence="9" type="ORF">ACT96_05465</name>
    <name evidence="8" type="ORF">AGN17_05430</name>
    <name evidence="3" type="ORF">AU760_03450</name>
    <name evidence="12" type="ORF">C9F08_00215</name>
    <name evidence="11" type="ORF">D4E56_06560</name>
    <name evidence="5" type="ORF">D8S08_08780</name>
    <name evidence="10" type="ORF">DLM07_06150</name>
    <name evidence="2" type="ORF">DLQ89_06760</name>
    <name evidence="4" type="ORF">DS187_02565</name>
    <name evidence="6" type="ORF">GI500_05100</name>
    <name evidence="7" type="ORF">ZQ07_00165</name>
</gene>
<reference evidence="9 13" key="3">
    <citation type="submission" date="2018-06" db="EMBL/GenBank/DDBJ databases">
        <authorList>
            <consortium name="GenomeTrakr network: Whole genome sequencing for foodborne pathogen traceback"/>
        </authorList>
    </citation>
    <scope>NUCLEOTIDE SEQUENCE [LARGE SCALE GENOMIC DNA]</scope>
    <source>
        <strain evidence="9 13">15MN00229</strain>
        <strain evidence="8 14">ARIM-SE2047-05</strain>
    </source>
</reference>
<dbReference type="Proteomes" id="UP000268418">
    <property type="component" value="Unassembled WGS sequence"/>
</dbReference>
<name>A0A2R4HS40_SALEN</name>
<evidence type="ECO:0000313" key="5">
    <source>
        <dbReference type="EMBL" id="EBZ1784056.1"/>
    </source>
</evidence>
<dbReference type="Proteomes" id="UP000297537">
    <property type="component" value="Unassembled WGS sequence"/>
</dbReference>
<evidence type="ECO:0000313" key="15">
    <source>
        <dbReference type="Proteomes" id="UP000297537"/>
    </source>
</evidence>
<dbReference type="Proteomes" id="UP000839685">
    <property type="component" value="Unassembled WGS sequence"/>
</dbReference>